<dbReference type="InterPro" id="IPR009000">
    <property type="entry name" value="Transl_B-barrel_sf"/>
</dbReference>
<dbReference type="GO" id="GO:0003735">
    <property type="term" value="F:structural constituent of ribosome"/>
    <property type="evidence" value="ECO:0007669"/>
    <property type="project" value="UniProtKB-UniRule"/>
</dbReference>
<dbReference type="FunFam" id="2.40.30.10:FF:000004">
    <property type="entry name" value="50S ribosomal protein L3"/>
    <property type="match status" value="1"/>
</dbReference>
<dbReference type="Gene3D" id="2.40.30.10">
    <property type="entry name" value="Translation factors"/>
    <property type="match status" value="1"/>
</dbReference>
<evidence type="ECO:0000256" key="4">
    <source>
        <dbReference type="ARBA" id="ARBA00022980"/>
    </source>
</evidence>
<dbReference type="GO" id="GO:0022625">
    <property type="term" value="C:cytosolic large ribosomal subunit"/>
    <property type="evidence" value="ECO:0007669"/>
    <property type="project" value="TreeGrafter"/>
</dbReference>
<gene>
    <name evidence="7" type="primary">rplC</name>
</gene>
<keyword evidence="5 7" id="KW-0687">Ribonucleoprotein</keyword>
<dbReference type="InterPro" id="IPR000597">
    <property type="entry name" value="Ribosomal_uL3"/>
</dbReference>
<dbReference type="GO" id="GO:0006412">
    <property type="term" value="P:translation"/>
    <property type="evidence" value="ECO:0007669"/>
    <property type="project" value="UniProtKB-UniRule"/>
</dbReference>
<keyword evidence="2 7" id="KW-0699">rRNA-binding</keyword>
<evidence type="ECO:0000256" key="8">
    <source>
        <dbReference type="RuleBase" id="RU003905"/>
    </source>
</evidence>
<proteinExistence type="inferred from homology"/>
<sequence>MLGKKIGMTQIFLDDGKMVPVTVIEAGPCVVTQVKEREKDGYEAVQIGYQEVKKENVNKPIEGHFKKAKVAPQKYLAELLLANGENYELGQVLTVESFTVGERADVTGVSKGKGFQGVVKRWGFKGGPKSHGSHFQRAPGSVGASATPSRVVKGKKLPGQMGNARVSVQNLEVVQVDSDKNLLFLKGAVPGSKGGLLMIKSSVKASSKGKK</sequence>
<dbReference type="GO" id="GO:0019843">
    <property type="term" value="F:rRNA binding"/>
    <property type="evidence" value="ECO:0007669"/>
    <property type="project" value="UniProtKB-UniRule"/>
</dbReference>
<keyword evidence="4 7" id="KW-0689">Ribosomal protein</keyword>
<evidence type="ECO:0000313" key="11">
    <source>
        <dbReference type="EMBL" id="AKQ04464.1"/>
    </source>
</evidence>
<reference evidence="11" key="1">
    <citation type="journal article" date="2015" name="ISME J.">
        <title>Aquifer environment selects for microbial species cohorts in sediment and groundwater.</title>
        <authorList>
            <person name="Hug L.A."/>
            <person name="Thomas B.C."/>
            <person name="Brown C.T."/>
            <person name="Frischkorn K.R."/>
            <person name="Williams K.H."/>
            <person name="Tringe S.G."/>
            <person name="Banfield J.F."/>
        </authorList>
    </citation>
    <scope>NUCLEOTIDE SEQUENCE</scope>
</reference>
<dbReference type="PANTHER" id="PTHR11229">
    <property type="entry name" value="50S RIBOSOMAL PROTEIN L3"/>
    <property type="match status" value="1"/>
</dbReference>
<dbReference type="HAMAP" id="MF_01325_B">
    <property type="entry name" value="Ribosomal_uL3_B"/>
    <property type="match status" value="1"/>
</dbReference>
<dbReference type="InterPro" id="IPR019926">
    <property type="entry name" value="Ribosomal_uL3_CS"/>
</dbReference>
<evidence type="ECO:0000256" key="2">
    <source>
        <dbReference type="ARBA" id="ARBA00022730"/>
    </source>
</evidence>
<name>A0A0H4TUE6_9ACTN</name>
<evidence type="ECO:0000256" key="10">
    <source>
        <dbReference type="SAM" id="MobiDB-lite"/>
    </source>
</evidence>
<dbReference type="AlphaFoldDB" id="A0A0H4TUE6"/>
<comment type="similarity">
    <text evidence="1 7 8">Belongs to the universal ribosomal protein uL3 family.</text>
</comment>
<comment type="subunit">
    <text evidence="7 9">Part of the 50S ribosomal subunit. Forms a cluster with proteins L14 and L19.</text>
</comment>
<organism evidence="11">
    <name type="scientific">uncultured actinobacterium Rifle_16ft_4_minimus_550</name>
    <dbReference type="NCBI Taxonomy" id="1665149"/>
    <lineage>
        <taxon>Bacteria</taxon>
        <taxon>Bacillati</taxon>
        <taxon>Actinomycetota</taxon>
        <taxon>Actinomycetes</taxon>
        <taxon>marine Actinobacteria clade</taxon>
        <taxon>environmental samples</taxon>
    </lineage>
</organism>
<dbReference type="EMBL" id="KT007039">
    <property type="protein sequence ID" value="AKQ04464.1"/>
    <property type="molecule type" value="Genomic_DNA"/>
</dbReference>
<evidence type="ECO:0000256" key="6">
    <source>
        <dbReference type="ARBA" id="ARBA00035243"/>
    </source>
</evidence>
<accession>A0A0H4TUE6</accession>
<dbReference type="PROSITE" id="PS00474">
    <property type="entry name" value="RIBOSOMAL_L3"/>
    <property type="match status" value="1"/>
</dbReference>
<evidence type="ECO:0000256" key="1">
    <source>
        <dbReference type="ARBA" id="ARBA00006540"/>
    </source>
</evidence>
<dbReference type="Pfam" id="PF00297">
    <property type="entry name" value="Ribosomal_L3"/>
    <property type="match status" value="1"/>
</dbReference>
<dbReference type="NCBIfam" id="TIGR03625">
    <property type="entry name" value="L3_bact"/>
    <property type="match status" value="1"/>
</dbReference>
<dbReference type="InterPro" id="IPR019927">
    <property type="entry name" value="Ribosomal_uL3_bac/org-type"/>
</dbReference>
<evidence type="ECO:0000256" key="7">
    <source>
        <dbReference type="HAMAP-Rule" id="MF_01325"/>
    </source>
</evidence>
<dbReference type="FunFam" id="3.30.160.810:FF:000001">
    <property type="entry name" value="50S ribosomal protein L3"/>
    <property type="match status" value="1"/>
</dbReference>
<comment type="function">
    <text evidence="7 9">One of the primary rRNA binding proteins, it binds directly near the 3'-end of the 23S rRNA, where it nucleates assembly of the 50S subunit.</text>
</comment>
<dbReference type="PANTHER" id="PTHR11229:SF16">
    <property type="entry name" value="LARGE RIBOSOMAL SUBUNIT PROTEIN UL3C"/>
    <property type="match status" value="1"/>
</dbReference>
<keyword evidence="3 7" id="KW-0694">RNA-binding</keyword>
<evidence type="ECO:0000256" key="5">
    <source>
        <dbReference type="ARBA" id="ARBA00023274"/>
    </source>
</evidence>
<dbReference type="Gene3D" id="3.30.160.810">
    <property type="match status" value="1"/>
</dbReference>
<evidence type="ECO:0000256" key="9">
    <source>
        <dbReference type="RuleBase" id="RU003906"/>
    </source>
</evidence>
<feature type="region of interest" description="Disordered" evidence="10">
    <location>
        <begin position="127"/>
        <end position="150"/>
    </location>
</feature>
<dbReference type="SUPFAM" id="SSF50447">
    <property type="entry name" value="Translation proteins"/>
    <property type="match status" value="1"/>
</dbReference>
<evidence type="ECO:0000256" key="3">
    <source>
        <dbReference type="ARBA" id="ARBA00022884"/>
    </source>
</evidence>
<protein>
    <recommendedName>
        <fullName evidence="6 7">Large ribosomal subunit protein uL3</fullName>
    </recommendedName>
</protein>